<evidence type="ECO:0000313" key="2">
    <source>
        <dbReference type="EMBL" id="OWK43608.1"/>
    </source>
</evidence>
<protein>
    <submittedName>
        <fullName evidence="2">Uncharacterized protein</fullName>
    </submittedName>
</protein>
<feature type="compositionally biased region" description="Pro residues" evidence="1">
    <location>
        <begin position="397"/>
        <end position="411"/>
    </location>
</feature>
<dbReference type="EMBL" id="NIDE01000004">
    <property type="protein sequence ID" value="OWK43608.1"/>
    <property type="molecule type" value="Genomic_DNA"/>
</dbReference>
<proteinExistence type="predicted"/>
<feature type="region of interest" description="Disordered" evidence="1">
    <location>
        <begin position="485"/>
        <end position="510"/>
    </location>
</feature>
<feature type="region of interest" description="Disordered" evidence="1">
    <location>
        <begin position="387"/>
        <end position="416"/>
    </location>
</feature>
<evidence type="ECO:0000313" key="3">
    <source>
        <dbReference type="Proteomes" id="UP000214646"/>
    </source>
</evidence>
<dbReference type="Proteomes" id="UP000214646">
    <property type="component" value="Unassembled WGS sequence"/>
</dbReference>
<sequence length="1571" mass="167756">MFRSRTPQRRRRGAILLVVLTLLTLFAVIGLTFVLYAESAASAARTYRESVNQPPDVQPPDPTDTATRVLFQLLFPINGNSNQDAQSAFMGWSLAQNKFGYDQTMVQSQNLSPFSGTGPFSGSVTVNGNSVARSNIVNFSWNQSKSYIVDREWSTVRTSIGSSPSGTFQSMALPYTYPGGNGGNAGYAANSDSTKDMFLAVVDPNTGTVLQPSFYRTYGSFKTTGSGNTGLESTNPNWSSTSGQLMILRPRPQDHVYDSGDGRGPVTDFPYPTMNADGTYTGDVQNLLGKTGQMRNDAIWMYPAGPVSTWNNKQYTALVAVTILDLNGRINLSAVGNLRGTGNTSVSSTGLSVYEINPNQVLDPGNTGSTVHLPLLQGSNTFVASSGNTTSVSGRYGPPPAPTTPPTPPNIPTTTVPKDSYSQAFNIIQSFNGGNVPPFYSRADADSYSSVGNDLVNPIGTSTSPFPTFSANRYFNNVSTQSTELSNHPAQFSPDAFGTTTSSSTGRRFDPNDVTQLIDVLYNNVTTPTRYYQYQSADVAKLLPTQLISQNYIANQKVSNPINLPQSGTPSSVMNPATQTVNDPAAIARMLVTTHSTSLIRPEIALTKNQTVSKNANGARLGPIDMNRALPDYRSSISNMLGPDNVGNWQTAQTARQHFARDIFVRLAALVGLIDGTNVVYSDVPSQGDYGYLRFSTQATLPALRQLAQVAVNMVDYIDIDDVATIFTFNPTMTNPGDLLQANGLPPGSLPSGNLGSYVVVGTEIPRLVLNEVYAEVGNHMTDYDPAKNVSGPMTKPSNPAQPSTKNFQRRFWVELVNPMQNDPSLSENGLTRLSYPTGVFGMTAATAYSPYQIAITVPVNNNFTTGINDAANVTGSPKYPSATTDMTVQLLMDRYDFDTTDFQPDGSITTTNAITDTTYYPVQPVTPSTAMTNTYQYVVSQYSPGNNGVSAKNLNGYFVLGPAINYPGQTTNNSAGTPAATVRIKSQTSYNGSNTSALEYDTGSQDQTKLTANNLLKPAAVYLRRLANPYIAPNDPFEPNFVATNPINPYVTVDRAENITPFDNVYFSSTTNNKRTPPAQPTGAASYAITNETSFGRPHLFTANLFAAQSTQVPAGTPTSPKSTFFLANDNLNAQLNWLTHLDRQLMSPIELAHVSAVAPHLLTSQFEPVAGSFNRHTIEQLMLGTGMTNGITLASGLTTLNPGALLPTLDFLAVHNPSLGVPVGAREHGKLNVNTAWHKNVVNALLDARAPGDTTLANYFTTNDVANFPTNFFLTRSPVMTTTGTSANDNPLTAASAPATSTTLATAFASNKVWTLPPNTPTSGVTDTTHAWALTDPLKKVWNNTTTTSDTFLVVMTVGFFEVRAGGTPATPVVLGKELFNKGVGDLRKKYIAVLDRSNLAIDPSTPTATFTPAATFLQATTTPCFSTLTQDINSTSTQFTCTAVGASGSLAAMVNGSPQSLTTGSQVRIGFGDRTLNQGDGELFTVASATPSGVAGQVSLTLSPANSPCMNHPAGSVISNVLIGNPGPQQYSNFNIVASSGSGGNNNMPAKWQPLIPVFIQLWSPPPQ</sequence>
<dbReference type="RefSeq" id="WP_088254424.1">
    <property type="nucleotide sequence ID" value="NZ_NIDE01000004.1"/>
</dbReference>
<evidence type="ECO:0000256" key="1">
    <source>
        <dbReference type="SAM" id="MobiDB-lite"/>
    </source>
</evidence>
<dbReference type="OrthoDB" id="219623at2"/>
<reference evidence="3" key="1">
    <citation type="submission" date="2017-06" db="EMBL/GenBank/DDBJ databases">
        <title>Genome analysis of Fimbriiglobus ruber SP5, the first member of the order Planctomycetales with confirmed chitinolytic capability.</title>
        <authorList>
            <person name="Ravin N.V."/>
            <person name="Rakitin A.L."/>
            <person name="Ivanova A.A."/>
            <person name="Beletsky A.V."/>
            <person name="Kulichevskaya I.S."/>
            <person name="Mardanov A.V."/>
            <person name="Dedysh S.N."/>
        </authorList>
    </citation>
    <scope>NUCLEOTIDE SEQUENCE [LARGE SCALE GENOMIC DNA]</scope>
    <source>
        <strain evidence="3">SP5</strain>
    </source>
</reference>
<accession>A0A225DYJ4</accession>
<gene>
    <name evidence="2" type="ORF">FRUB_03207</name>
</gene>
<organism evidence="2 3">
    <name type="scientific">Fimbriiglobus ruber</name>
    <dbReference type="NCBI Taxonomy" id="1908690"/>
    <lineage>
        <taxon>Bacteria</taxon>
        <taxon>Pseudomonadati</taxon>
        <taxon>Planctomycetota</taxon>
        <taxon>Planctomycetia</taxon>
        <taxon>Gemmatales</taxon>
        <taxon>Gemmataceae</taxon>
        <taxon>Fimbriiglobus</taxon>
    </lineage>
</organism>
<name>A0A225DYJ4_9BACT</name>
<comment type="caution">
    <text evidence="2">The sequence shown here is derived from an EMBL/GenBank/DDBJ whole genome shotgun (WGS) entry which is preliminary data.</text>
</comment>
<keyword evidence="3" id="KW-1185">Reference proteome</keyword>